<dbReference type="Proteomes" id="UP000886674">
    <property type="component" value="Unassembled WGS sequence"/>
</dbReference>
<organism evidence="2 3">
    <name type="scientific">Candidatus Thiodiazotropha taylori</name>
    <dbReference type="NCBI Taxonomy" id="2792791"/>
    <lineage>
        <taxon>Bacteria</taxon>
        <taxon>Pseudomonadati</taxon>
        <taxon>Pseudomonadota</taxon>
        <taxon>Gammaproteobacteria</taxon>
        <taxon>Chromatiales</taxon>
        <taxon>Sedimenticolaceae</taxon>
        <taxon>Candidatus Thiodiazotropha</taxon>
    </lineage>
</organism>
<reference evidence="2" key="1">
    <citation type="journal article" date="2021" name="Proc. Natl. Acad. Sci. U.S.A.">
        <title>Global biogeography of chemosynthetic symbionts reveals both localized and globally distributed symbiont groups. .</title>
        <authorList>
            <person name="Osvatic J.T."/>
            <person name="Wilkins L.G.E."/>
            <person name="Leibrecht L."/>
            <person name="Leray M."/>
            <person name="Zauner S."/>
            <person name="Polzin J."/>
            <person name="Camacho Y."/>
            <person name="Gros O."/>
            <person name="van Gils J.A."/>
            <person name="Eisen J.A."/>
            <person name="Petersen J.M."/>
            <person name="Yuen B."/>
        </authorList>
    </citation>
    <scope>NUCLEOTIDE SEQUENCE</scope>
    <source>
        <strain evidence="2">MAGclacostrist055</strain>
    </source>
</reference>
<dbReference type="NCBIfam" id="TIGR02595">
    <property type="entry name" value="PEP_CTERM"/>
    <property type="match status" value="1"/>
</dbReference>
<dbReference type="AlphaFoldDB" id="A0A9E4MVW0"/>
<name>A0A9E4MVW0_9GAMM</name>
<dbReference type="Pfam" id="PF07589">
    <property type="entry name" value="PEP-CTERM"/>
    <property type="match status" value="1"/>
</dbReference>
<feature type="domain" description="Ice-binding protein C-terminal" evidence="1">
    <location>
        <begin position="153"/>
        <end position="174"/>
    </location>
</feature>
<gene>
    <name evidence="2" type="ORF">JAY77_21340</name>
</gene>
<accession>A0A9E4MVW0</accession>
<dbReference type="InterPro" id="IPR013424">
    <property type="entry name" value="Ice-binding_C"/>
</dbReference>
<evidence type="ECO:0000259" key="1">
    <source>
        <dbReference type="Pfam" id="PF07589"/>
    </source>
</evidence>
<comment type="caution">
    <text evidence="2">The sequence shown here is derived from an EMBL/GenBank/DDBJ whole genome shotgun (WGS) entry which is preliminary data.</text>
</comment>
<proteinExistence type="predicted"/>
<protein>
    <submittedName>
        <fullName evidence="2">PEP-CTERM sorting domain-containing protein</fullName>
    </submittedName>
</protein>
<dbReference type="EMBL" id="JAEPCR010000142">
    <property type="protein sequence ID" value="MCG7980678.1"/>
    <property type="molecule type" value="Genomic_DNA"/>
</dbReference>
<sequence>MKQRFRYSPPLLFISLALLSQVAMGVVITQSPHVGTDVGSTDIFIAETALTGSPATETAWVNSLLDPDVTFTIQTETVDYFLTDTADVYAFALSTAPSHFIIKNSTQVALFANVGSMDWGVFNTLSLSSAFNLPGEEFQISHVTELSGNGVNVPEPSTMALLGLGLLGMSIARRKAKKA</sequence>
<evidence type="ECO:0000313" key="2">
    <source>
        <dbReference type="EMBL" id="MCG7980678.1"/>
    </source>
</evidence>
<evidence type="ECO:0000313" key="3">
    <source>
        <dbReference type="Proteomes" id="UP000886674"/>
    </source>
</evidence>